<feature type="domain" description="EF-hand" evidence="4">
    <location>
        <begin position="147"/>
        <end position="182"/>
    </location>
</feature>
<evidence type="ECO:0000256" key="3">
    <source>
        <dbReference type="ARBA" id="ARBA00022837"/>
    </source>
</evidence>
<gene>
    <name evidence="5" type="primary">CML45</name>
    <name evidence="5" type="ORF">AXF42_Ash008368</name>
</gene>
<dbReference type="InterPro" id="IPR011992">
    <property type="entry name" value="EF-hand-dom_pair"/>
</dbReference>
<keyword evidence="2" id="KW-0677">Repeat</keyword>
<protein>
    <submittedName>
        <fullName evidence="5">Putative calcium-binding protein CML45</fullName>
    </submittedName>
</protein>
<evidence type="ECO:0000313" key="6">
    <source>
        <dbReference type="Proteomes" id="UP000236161"/>
    </source>
</evidence>
<dbReference type="AlphaFoldDB" id="A0A2I0AXQ3"/>
<dbReference type="PANTHER" id="PTHR10891">
    <property type="entry name" value="EF-HAND CALCIUM-BINDING DOMAIN CONTAINING PROTEIN"/>
    <property type="match status" value="1"/>
</dbReference>
<dbReference type="GO" id="GO:0005509">
    <property type="term" value="F:calcium ion binding"/>
    <property type="evidence" value="ECO:0007669"/>
    <property type="project" value="InterPro"/>
</dbReference>
<dbReference type="InterPro" id="IPR002048">
    <property type="entry name" value="EF_hand_dom"/>
</dbReference>
<keyword evidence="3" id="KW-0106">Calcium</keyword>
<dbReference type="InterPro" id="IPR018247">
    <property type="entry name" value="EF_Hand_1_Ca_BS"/>
</dbReference>
<dbReference type="Proteomes" id="UP000236161">
    <property type="component" value="Unassembled WGS sequence"/>
</dbReference>
<dbReference type="EMBL" id="KZ451939">
    <property type="protein sequence ID" value="PKA60309.1"/>
    <property type="molecule type" value="Genomic_DNA"/>
</dbReference>
<dbReference type="STRING" id="1088818.A0A2I0AXQ3"/>
<dbReference type="CDD" id="cd00051">
    <property type="entry name" value="EFh"/>
    <property type="match status" value="1"/>
</dbReference>
<keyword evidence="6" id="KW-1185">Reference proteome</keyword>
<evidence type="ECO:0000313" key="5">
    <source>
        <dbReference type="EMBL" id="PKA60309.1"/>
    </source>
</evidence>
<dbReference type="OrthoDB" id="26525at2759"/>
<dbReference type="InterPro" id="IPR039647">
    <property type="entry name" value="EF_hand_pair_protein_CML-like"/>
</dbReference>
<accession>A0A2I0AXQ3</accession>
<evidence type="ECO:0000256" key="2">
    <source>
        <dbReference type="ARBA" id="ARBA00022737"/>
    </source>
</evidence>
<dbReference type="Gene3D" id="1.10.238.10">
    <property type="entry name" value="EF-hand"/>
    <property type="match status" value="1"/>
</dbReference>
<organism evidence="5 6">
    <name type="scientific">Apostasia shenzhenica</name>
    <dbReference type="NCBI Taxonomy" id="1088818"/>
    <lineage>
        <taxon>Eukaryota</taxon>
        <taxon>Viridiplantae</taxon>
        <taxon>Streptophyta</taxon>
        <taxon>Embryophyta</taxon>
        <taxon>Tracheophyta</taxon>
        <taxon>Spermatophyta</taxon>
        <taxon>Magnoliopsida</taxon>
        <taxon>Liliopsida</taxon>
        <taxon>Asparagales</taxon>
        <taxon>Orchidaceae</taxon>
        <taxon>Apostasioideae</taxon>
        <taxon>Apostasia</taxon>
    </lineage>
</organism>
<reference evidence="5 6" key="1">
    <citation type="journal article" date="2017" name="Nature">
        <title>The Apostasia genome and the evolution of orchids.</title>
        <authorList>
            <person name="Zhang G.Q."/>
            <person name="Liu K.W."/>
            <person name="Li Z."/>
            <person name="Lohaus R."/>
            <person name="Hsiao Y.Y."/>
            <person name="Niu S.C."/>
            <person name="Wang J.Y."/>
            <person name="Lin Y.C."/>
            <person name="Xu Q."/>
            <person name="Chen L.J."/>
            <person name="Yoshida K."/>
            <person name="Fujiwara S."/>
            <person name="Wang Z.W."/>
            <person name="Zhang Y.Q."/>
            <person name="Mitsuda N."/>
            <person name="Wang M."/>
            <person name="Liu G.H."/>
            <person name="Pecoraro L."/>
            <person name="Huang H.X."/>
            <person name="Xiao X.J."/>
            <person name="Lin M."/>
            <person name="Wu X.Y."/>
            <person name="Wu W.L."/>
            <person name="Chen Y.Y."/>
            <person name="Chang S.B."/>
            <person name="Sakamoto S."/>
            <person name="Ohme-Takagi M."/>
            <person name="Yagi M."/>
            <person name="Zeng S.J."/>
            <person name="Shen C.Y."/>
            <person name="Yeh C.M."/>
            <person name="Luo Y.B."/>
            <person name="Tsai W.C."/>
            <person name="Van de Peer Y."/>
            <person name="Liu Z.J."/>
        </authorList>
    </citation>
    <scope>NUCLEOTIDE SEQUENCE [LARGE SCALE GENOMIC DNA]</scope>
    <source>
        <strain evidence="6">cv. Shenzhen</strain>
        <tissue evidence="5">Stem</tissue>
    </source>
</reference>
<evidence type="ECO:0000259" key="4">
    <source>
        <dbReference type="PROSITE" id="PS50222"/>
    </source>
</evidence>
<dbReference type="SUPFAM" id="SSF47473">
    <property type="entry name" value="EF-hand"/>
    <property type="match status" value="1"/>
</dbReference>
<feature type="domain" description="EF-hand" evidence="4">
    <location>
        <begin position="109"/>
        <end position="144"/>
    </location>
</feature>
<dbReference type="PROSITE" id="PS00018">
    <property type="entry name" value="EF_HAND_1"/>
    <property type="match status" value="1"/>
</dbReference>
<dbReference type="PROSITE" id="PS50222">
    <property type="entry name" value="EF_HAND_2"/>
    <property type="match status" value="2"/>
</dbReference>
<name>A0A2I0AXQ3_9ASPA</name>
<sequence length="225" mass="25411">MELVCLPTIFLGAAAALRDFLRLTRNLPSAVAAACCRRRFLLGIGEFDGSSQKEGMMVRDDDEEEEEDQKLSAAAAAMRRLGMDVDCGEGDQVAEAAAAVGEILETKEASEWELKEAFYVFDRNEDGFITAEELWNVMRRLGFDEGRRVEDCQRMIRVFDEDGDEKISFLECTFVFRTQSVSLTQKLIEDLQHQSDIADDVLITVGPRPIWKAQEWLLNSRDTLA</sequence>
<dbReference type="Pfam" id="PF13499">
    <property type="entry name" value="EF-hand_7"/>
    <property type="match status" value="1"/>
</dbReference>
<proteinExistence type="predicted"/>
<keyword evidence="1" id="KW-0479">Metal-binding</keyword>
<dbReference type="SMART" id="SM00054">
    <property type="entry name" value="EFh"/>
    <property type="match status" value="2"/>
</dbReference>
<evidence type="ECO:0000256" key="1">
    <source>
        <dbReference type="ARBA" id="ARBA00022723"/>
    </source>
</evidence>